<evidence type="ECO:0000313" key="3">
    <source>
        <dbReference type="Proteomes" id="UP001159363"/>
    </source>
</evidence>
<evidence type="ECO:0000256" key="1">
    <source>
        <dbReference type="SAM" id="MobiDB-lite"/>
    </source>
</evidence>
<sequence>MRGQLINGKSRRCGSPTPLAGEAATSSYLASQQVEAMMPAYSRDLVPHPRRRPGPRVADNLTHPDLLNPGLRATAPCRAFRRPLIATSRPNILSSGEVCEISRPERHWWARVPDRLRKYLMTFEDSTNFYALKTGLKVWAALNSQVLKADDDEVMRVWSSAGMKGQGKREIPEKTRLPAVPSGTIPTCEKFGSNLPGIKTGTTWTQEMVWLIVNDLNYDVAKELPLIVRGGPTPTDTSALSRRVHHTSPSRPTFSDILEPHWLSLVARGGLLPLDVDEIAAALLGASQTRASADSFTFSRCSSFSVVRPRRRNILELELLQGSRKV</sequence>
<feature type="region of interest" description="Disordered" evidence="1">
    <location>
        <begin position="44"/>
        <end position="65"/>
    </location>
</feature>
<name>A0ABQ9FZ24_9NEOP</name>
<reference evidence="2 3" key="1">
    <citation type="submission" date="2023-02" db="EMBL/GenBank/DDBJ databases">
        <title>LHISI_Scaffold_Assembly.</title>
        <authorList>
            <person name="Stuart O.P."/>
            <person name="Cleave R."/>
            <person name="Magrath M.J.L."/>
            <person name="Mikheyev A.S."/>
        </authorList>
    </citation>
    <scope>NUCLEOTIDE SEQUENCE [LARGE SCALE GENOMIC DNA]</scope>
    <source>
        <strain evidence="2">Daus_M_001</strain>
        <tissue evidence="2">Leg muscle</tissue>
    </source>
</reference>
<gene>
    <name evidence="2" type="ORF">PR048_033746</name>
</gene>
<accession>A0ABQ9FZ24</accession>
<evidence type="ECO:0000313" key="2">
    <source>
        <dbReference type="EMBL" id="KAJ8865506.1"/>
    </source>
</evidence>
<dbReference type="Proteomes" id="UP001159363">
    <property type="component" value="Unassembled WGS sequence"/>
</dbReference>
<protein>
    <submittedName>
        <fullName evidence="2">Uncharacterized protein</fullName>
    </submittedName>
</protein>
<organism evidence="2 3">
    <name type="scientific">Dryococelus australis</name>
    <dbReference type="NCBI Taxonomy" id="614101"/>
    <lineage>
        <taxon>Eukaryota</taxon>
        <taxon>Metazoa</taxon>
        <taxon>Ecdysozoa</taxon>
        <taxon>Arthropoda</taxon>
        <taxon>Hexapoda</taxon>
        <taxon>Insecta</taxon>
        <taxon>Pterygota</taxon>
        <taxon>Neoptera</taxon>
        <taxon>Polyneoptera</taxon>
        <taxon>Phasmatodea</taxon>
        <taxon>Verophasmatodea</taxon>
        <taxon>Anareolatae</taxon>
        <taxon>Phasmatidae</taxon>
        <taxon>Eurycanthinae</taxon>
        <taxon>Dryococelus</taxon>
    </lineage>
</organism>
<feature type="region of interest" description="Disordered" evidence="1">
    <location>
        <begin position="1"/>
        <end position="21"/>
    </location>
</feature>
<keyword evidence="3" id="KW-1185">Reference proteome</keyword>
<dbReference type="EMBL" id="JARBHB010000019">
    <property type="protein sequence ID" value="KAJ8865506.1"/>
    <property type="molecule type" value="Genomic_DNA"/>
</dbReference>
<proteinExistence type="predicted"/>
<comment type="caution">
    <text evidence="2">The sequence shown here is derived from an EMBL/GenBank/DDBJ whole genome shotgun (WGS) entry which is preliminary data.</text>
</comment>